<evidence type="ECO:0000313" key="1">
    <source>
        <dbReference type="EMBL" id="KEZ39885.1"/>
    </source>
</evidence>
<organism evidence="1 2">
    <name type="scientific">Pseudallescheria apiosperma</name>
    <name type="common">Scedosporium apiospermum</name>
    <dbReference type="NCBI Taxonomy" id="563466"/>
    <lineage>
        <taxon>Eukaryota</taxon>
        <taxon>Fungi</taxon>
        <taxon>Dikarya</taxon>
        <taxon>Ascomycota</taxon>
        <taxon>Pezizomycotina</taxon>
        <taxon>Sordariomycetes</taxon>
        <taxon>Hypocreomycetidae</taxon>
        <taxon>Microascales</taxon>
        <taxon>Microascaceae</taxon>
        <taxon>Scedosporium</taxon>
    </lineage>
</organism>
<dbReference type="Proteomes" id="UP000028545">
    <property type="component" value="Unassembled WGS sequence"/>
</dbReference>
<dbReference type="RefSeq" id="XP_016639684.1">
    <property type="nucleotide sequence ID" value="XM_016790381.1"/>
</dbReference>
<sequence>MPDSRAVGFSFQADVVNTASLAHLLTGRVLKAMSDGGVDVYAVTVSMCLGNLIPIQPSLESAVFQHIRSLKSCQGIVAKALSIGWGHSLIPCEMSRTKAGTSLLLLVGALATGSNAFSAAHCLSELLTLSGCEPGSVPNIDVLKNMITYLAPFVQELGFCKVLDHVTTTCQKQILQSNKDEAGLVACGDSPVLAGVIHQLCLTAKREESIYLIVRQRGAWIASFASYLLGLSVEVLLEDTVLWASAGSSGKVSLQLAPGFTSSGAVQLHGRHTLTLVPEPSDPAGRTPLVIYYDPAMALDAELSQIPEIPASRYAGIQTAIARLCLAVLEKLCVAKPTPGLDSTQSSTLPSTRNRLLSSQPTIRLLSVFGIPDQLIEIGKKDFRTYESRNWDYEDDSGANGLYYLDSDQKSWLKSVCPSAACIHLVGSLEVAGCLCARVGHIIGGFASTIIALGQCVADVKDLRLRADVLNGSVITEWSRELLLSASVIHDLIGHLGQLVTWSLSDVDGTIERSSQGDNLVLGVSADAHTITYTALLGDEAFDDHGRLLTITSGRATVDGLFRNYLIERKIGFSSSSEDTPSLLAHGSLIEPHYYPGRLRVWIETGVIDEGILVGAFLGHSEQSTRISLVRCAESMKYIVVPRYRPVATTLDITIQLRAR</sequence>
<gene>
    <name evidence="1" type="ORF">SAPIO_CDS8837</name>
</gene>
<name>A0A084FXS3_PSEDA</name>
<dbReference type="EMBL" id="JOWA01000132">
    <property type="protein sequence ID" value="KEZ39885.1"/>
    <property type="molecule type" value="Genomic_DNA"/>
</dbReference>
<dbReference type="VEuPathDB" id="FungiDB:SAPIO_CDS8837"/>
<dbReference type="HOGENOM" id="CLU_415701_0_0_1"/>
<dbReference type="KEGG" id="sapo:SAPIO_CDS8837"/>
<evidence type="ECO:0000313" key="2">
    <source>
        <dbReference type="Proteomes" id="UP000028545"/>
    </source>
</evidence>
<reference evidence="1 2" key="1">
    <citation type="journal article" date="2014" name="Genome Announc.">
        <title>Draft genome sequence of the pathogenic fungus Scedosporium apiospermum.</title>
        <authorList>
            <person name="Vandeputte P."/>
            <person name="Ghamrawi S."/>
            <person name="Rechenmann M."/>
            <person name="Iltis A."/>
            <person name="Giraud S."/>
            <person name="Fleury M."/>
            <person name="Thornton C."/>
            <person name="Delhaes L."/>
            <person name="Meyer W."/>
            <person name="Papon N."/>
            <person name="Bouchara J.P."/>
        </authorList>
    </citation>
    <scope>NUCLEOTIDE SEQUENCE [LARGE SCALE GENOMIC DNA]</scope>
    <source>
        <strain evidence="1 2">IHEM 14462</strain>
    </source>
</reference>
<proteinExistence type="predicted"/>
<dbReference type="GeneID" id="27727909"/>
<comment type="caution">
    <text evidence="1">The sequence shown here is derived from an EMBL/GenBank/DDBJ whole genome shotgun (WGS) entry which is preliminary data.</text>
</comment>
<dbReference type="OrthoDB" id="5425805at2759"/>
<accession>A0A084FXS3</accession>
<dbReference type="AlphaFoldDB" id="A0A084FXS3"/>
<protein>
    <submittedName>
        <fullName evidence="1">Uncharacterized protein</fullName>
    </submittedName>
</protein>
<keyword evidence="2" id="KW-1185">Reference proteome</keyword>